<dbReference type="InterPro" id="IPR006680">
    <property type="entry name" value="Amidohydro-rel"/>
</dbReference>
<evidence type="ECO:0000256" key="1">
    <source>
        <dbReference type="ARBA" id="ARBA00022723"/>
    </source>
</evidence>
<keyword evidence="3" id="KW-0456">Lyase</keyword>
<organism evidence="7 8">
    <name type="scientific">Lactiplantibacillus daowaiensis</name>
    <dbReference type="NCBI Taxonomy" id="2559918"/>
    <lineage>
        <taxon>Bacteria</taxon>
        <taxon>Bacillati</taxon>
        <taxon>Bacillota</taxon>
        <taxon>Bacilli</taxon>
        <taxon>Lactobacillales</taxon>
        <taxon>Lactobacillaceae</taxon>
        <taxon>Lactiplantibacillus</taxon>
    </lineage>
</organism>
<dbReference type="InterPro" id="IPR032466">
    <property type="entry name" value="Metal_Hydrolase"/>
</dbReference>
<evidence type="ECO:0000256" key="2">
    <source>
        <dbReference type="ARBA" id="ARBA00022833"/>
    </source>
</evidence>
<protein>
    <recommendedName>
        <fullName evidence="5">6-methylsalicylate decarboxylase</fullName>
        <ecNumber evidence="5">4.1.1.52</ecNumber>
    </recommendedName>
</protein>
<sequence length="353" mass="39628">MDPIIDVHTHYLPPAYINALKHHIPGNPDGWPTPTWTPETTLKFMSKNNIGYSLLSLSSPHFNFGDKAETSAIARDANQTGSALAHTYSKQLGYLASLPLPYVNESVAEVDWALQHAARGFTVPTNTRGLYFGSPIFDELYQRLNHVEAIVALHPNQPAALPMNVNIDLPTPLMGFFMDTTMTFMNLLKYHFFDRFPDIKLIVPHAGAFLSILADRDAVFVKSSYQADMYAALQHVYFDTAGAVFPRQLPMLMTLANPQHLLYGSDIPYTDLKVSSELLGVLKNGHAKSANHRRQLIQVAQHFDHFFDQHRKLRQLPAVLDMEIKMLNGAEILTPALKQAILVDNARRLLAHH</sequence>
<feature type="domain" description="Amidohydrolase-related" evidence="6">
    <location>
        <begin position="5"/>
        <end position="350"/>
    </location>
</feature>
<comment type="caution">
    <text evidence="7">The sequence shown here is derived from an EMBL/GenBank/DDBJ whole genome shotgun (WGS) entry which is preliminary data.</text>
</comment>
<keyword evidence="1" id="KW-0479">Metal-binding</keyword>
<name>A0ABW1S2B4_9LACO</name>
<proteinExistence type="predicted"/>
<keyword evidence="2" id="KW-0862">Zinc</keyword>
<evidence type="ECO:0000256" key="4">
    <source>
        <dbReference type="ARBA" id="ARBA00036832"/>
    </source>
</evidence>
<dbReference type="Proteomes" id="UP001596282">
    <property type="component" value="Unassembled WGS sequence"/>
</dbReference>
<dbReference type="EC" id="4.1.1.52" evidence="5"/>
<gene>
    <name evidence="7" type="ORF">ACFP5Y_09830</name>
</gene>
<evidence type="ECO:0000256" key="3">
    <source>
        <dbReference type="ARBA" id="ARBA00023239"/>
    </source>
</evidence>
<evidence type="ECO:0000313" key="7">
    <source>
        <dbReference type="EMBL" id="MFC6181520.1"/>
    </source>
</evidence>
<dbReference type="Pfam" id="PF04909">
    <property type="entry name" value="Amidohydro_2"/>
    <property type="match status" value="1"/>
</dbReference>
<evidence type="ECO:0000313" key="8">
    <source>
        <dbReference type="Proteomes" id="UP001596282"/>
    </source>
</evidence>
<reference evidence="8" key="1">
    <citation type="journal article" date="2019" name="Int. J. Syst. Evol. Microbiol.">
        <title>The Global Catalogue of Microorganisms (GCM) 10K type strain sequencing project: providing services to taxonomists for standard genome sequencing and annotation.</title>
        <authorList>
            <consortium name="The Broad Institute Genomics Platform"/>
            <consortium name="The Broad Institute Genome Sequencing Center for Infectious Disease"/>
            <person name="Wu L."/>
            <person name="Ma J."/>
        </authorList>
    </citation>
    <scope>NUCLEOTIDE SEQUENCE [LARGE SCALE GENOMIC DNA]</scope>
    <source>
        <strain evidence="8">CCM 8933</strain>
    </source>
</reference>
<dbReference type="PANTHER" id="PTHR21240:SF29">
    <property type="entry name" value="AMIDOHYDROLASE-RELATED DOMAIN-CONTAINING PROTEIN"/>
    <property type="match status" value="1"/>
</dbReference>
<dbReference type="SUPFAM" id="SSF51556">
    <property type="entry name" value="Metallo-dependent hydrolases"/>
    <property type="match status" value="1"/>
</dbReference>
<dbReference type="EMBL" id="JBHSSC010000039">
    <property type="protein sequence ID" value="MFC6181520.1"/>
    <property type="molecule type" value="Genomic_DNA"/>
</dbReference>
<dbReference type="RefSeq" id="WP_137628715.1">
    <property type="nucleotide sequence ID" value="NZ_BJDJ01000011.1"/>
</dbReference>
<comment type="catalytic activity">
    <reaction evidence="4">
        <text>6-methylsalicylate + H(+) = 3-methylphenol + CO2</text>
        <dbReference type="Rhea" id="RHEA:23112"/>
        <dbReference type="ChEBI" id="CHEBI:15378"/>
        <dbReference type="ChEBI" id="CHEBI:16526"/>
        <dbReference type="ChEBI" id="CHEBI:17231"/>
        <dbReference type="ChEBI" id="CHEBI:36658"/>
        <dbReference type="EC" id="4.1.1.52"/>
    </reaction>
    <physiologicalReaction direction="left-to-right" evidence="4">
        <dbReference type="Rhea" id="RHEA:23113"/>
    </physiologicalReaction>
</comment>
<evidence type="ECO:0000256" key="5">
    <source>
        <dbReference type="ARBA" id="ARBA00038889"/>
    </source>
</evidence>
<keyword evidence="8" id="KW-1185">Reference proteome</keyword>
<dbReference type="PANTHER" id="PTHR21240">
    <property type="entry name" value="2-AMINO-3-CARBOXYLMUCONATE-6-SEMIALDEHYDE DECARBOXYLASE"/>
    <property type="match status" value="1"/>
</dbReference>
<dbReference type="InterPro" id="IPR032465">
    <property type="entry name" value="ACMSD"/>
</dbReference>
<dbReference type="Gene3D" id="3.20.20.140">
    <property type="entry name" value="Metal-dependent hydrolases"/>
    <property type="match status" value="1"/>
</dbReference>
<accession>A0ABW1S2B4</accession>
<evidence type="ECO:0000259" key="6">
    <source>
        <dbReference type="Pfam" id="PF04909"/>
    </source>
</evidence>